<dbReference type="InterPro" id="IPR013783">
    <property type="entry name" value="Ig-like_fold"/>
</dbReference>
<dbReference type="AlphaFoldDB" id="A0A9J6G8D8"/>
<evidence type="ECO:0000313" key="1">
    <source>
        <dbReference type="EMBL" id="KAH9370700.1"/>
    </source>
</evidence>
<accession>A0A9J6G8D8</accession>
<proteinExistence type="predicted"/>
<sequence length="126" mass="14056">MTVDVTKRGTRSIVKTLALKIARNGLGSWEELLGWRLMWLPYTLFAGVPVPTVTWRRDGAELMHEIDSGSRDLDGVVRSSIVIDSLTRDDLLMELSCETSNLIGGPFEASVLVDLTRKSHLYHTSL</sequence>
<dbReference type="EMBL" id="JABSTR010000005">
    <property type="protein sequence ID" value="KAH9370700.1"/>
    <property type="molecule type" value="Genomic_DNA"/>
</dbReference>
<protein>
    <recommendedName>
        <fullName evidence="3">Ig-like domain-containing protein</fullName>
    </recommendedName>
</protein>
<comment type="caution">
    <text evidence="1">The sequence shown here is derived from an EMBL/GenBank/DDBJ whole genome shotgun (WGS) entry which is preliminary data.</text>
</comment>
<evidence type="ECO:0000313" key="2">
    <source>
        <dbReference type="Proteomes" id="UP000821853"/>
    </source>
</evidence>
<evidence type="ECO:0008006" key="3">
    <source>
        <dbReference type="Google" id="ProtNLM"/>
    </source>
</evidence>
<dbReference type="InterPro" id="IPR036179">
    <property type="entry name" value="Ig-like_dom_sf"/>
</dbReference>
<name>A0A9J6G8D8_HAELO</name>
<gene>
    <name evidence="1" type="ORF">HPB48_013993</name>
</gene>
<dbReference type="Proteomes" id="UP000821853">
    <property type="component" value="Chromosome 3"/>
</dbReference>
<organism evidence="1 2">
    <name type="scientific">Haemaphysalis longicornis</name>
    <name type="common">Bush tick</name>
    <dbReference type="NCBI Taxonomy" id="44386"/>
    <lineage>
        <taxon>Eukaryota</taxon>
        <taxon>Metazoa</taxon>
        <taxon>Ecdysozoa</taxon>
        <taxon>Arthropoda</taxon>
        <taxon>Chelicerata</taxon>
        <taxon>Arachnida</taxon>
        <taxon>Acari</taxon>
        <taxon>Parasitiformes</taxon>
        <taxon>Ixodida</taxon>
        <taxon>Ixodoidea</taxon>
        <taxon>Ixodidae</taxon>
        <taxon>Haemaphysalinae</taxon>
        <taxon>Haemaphysalis</taxon>
    </lineage>
</organism>
<dbReference type="Gene3D" id="2.60.40.10">
    <property type="entry name" value="Immunoglobulins"/>
    <property type="match status" value="1"/>
</dbReference>
<reference evidence="1 2" key="1">
    <citation type="journal article" date="2020" name="Cell">
        <title>Large-Scale Comparative Analyses of Tick Genomes Elucidate Their Genetic Diversity and Vector Capacities.</title>
        <authorList>
            <consortium name="Tick Genome and Microbiome Consortium (TIGMIC)"/>
            <person name="Jia N."/>
            <person name="Wang J."/>
            <person name="Shi W."/>
            <person name="Du L."/>
            <person name="Sun Y."/>
            <person name="Zhan W."/>
            <person name="Jiang J.F."/>
            <person name="Wang Q."/>
            <person name="Zhang B."/>
            <person name="Ji P."/>
            <person name="Bell-Sakyi L."/>
            <person name="Cui X.M."/>
            <person name="Yuan T.T."/>
            <person name="Jiang B.G."/>
            <person name="Yang W.F."/>
            <person name="Lam T.T."/>
            <person name="Chang Q.C."/>
            <person name="Ding S.J."/>
            <person name="Wang X.J."/>
            <person name="Zhu J.G."/>
            <person name="Ruan X.D."/>
            <person name="Zhao L."/>
            <person name="Wei J.T."/>
            <person name="Ye R.Z."/>
            <person name="Que T.C."/>
            <person name="Du C.H."/>
            <person name="Zhou Y.H."/>
            <person name="Cheng J.X."/>
            <person name="Dai P.F."/>
            <person name="Guo W.B."/>
            <person name="Han X.H."/>
            <person name="Huang E.J."/>
            <person name="Li L.F."/>
            <person name="Wei W."/>
            <person name="Gao Y.C."/>
            <person name="Liu J.Z."/>
            <person name="Shao H.Z."/>
            <person name="Wang X."/>
            <person name="Wang C.C."/>
            <person name="Yang T.C."/>
            <person name="Huo Q.B."/>
            <person name="Li W."/>
            <person name="Chen H.Y."/>
            <person name="Chen S.E."/>
            <person name="Zhou L.G."/>
            <person name="Ni X.B."/>
            <person name="Tian J.H."/>
            <person name="Sheng Y."/>
            <person name="Liu T."/>
            <person name="Pan Y.S."/>
            <person name="Xia L.Y."/>
            <person name="Li J."/>
            <person name="Zhao F."/>
            <person name="Cao W.C."/>
        </authorList>
    </citation>
    <scope>NUCLEOTIDE SEQUENCE [LARGE SCALE GENOMIC DNA]</scope>
    <source>
        <strain evidence="1">HaeL-2018</strain>
    </source>
</reference>
<dbReference type="VEuPathDB" id="VectorBase:HLOH_046912"/>
<keyword evidence="2" id="KW-1185">Reference proteome</keyword>
<dbReference type="SUPFAM" id="SSF48726">
    <property type="entry name" value="Immunoglobulin"/>
    <property type="match status" value="1"/>
</dbReference>